<accession>A0A9P8BNQ0</accession>
<evidence type="ECO:0000256" key="12">
    <source>
        <dbReference type="ARBA" id="ARBA00045085"/>
    </source>
</evidence>
<feature type="transmembrane region" description="Helical" evidence="15">
    <location>
        <begin position="865"/>
        <end position="884"/>
    </location>
</feature>
<dbReference type="SMART" id="SM00472">
    <property type="entry name" value="MIR"/>
    <property type="match status" value="3"/>
</dbReference>
<evidence type="ECO:0000256" key="13">
    <source>
        <dbReference type="ARBA" id="ARBA00045102"/>
    </source>
</evidence>
<evidence type="ECO:0000256" key="9">
    <source>
        <dbReference type="ARBA" id="ARBA00022824"/>
    </source>
</evidence>
<feature type="region of interest" description="Disordered" evidence="14">
    <location>
        <begin position="198"/>
        <end position="220"/>
    </location>
</feature>
<evidence type="ECO:0000256" key="6">
    <source>
        <dbReference type="ARBA" id="ARBA00022679"/>
    </source>
</evidence>
<evidence type="ECO:0000256" key="15">
    <source>
        <dbReference type="SAM" id="Phobius"/>
    </source>
</evidence>
<evidence type="ECO:0000256" key="8">
    <source>
        <dbReference type="ARBA" id="ARBA00022737"/>
    </source>
</evidence>
<feature type="compositionally biased region" description="Polar residues" evidence="14">
    <location>
        <begin position="1"/>
        <end position="11"/>
    </location>
</feature>
<feature type="region of interest" description="Disordered" evidence="14">
    <location>
        <begin position="1014"/>
        <end position="1039"/>
    </location>
</feature>
<evidence type="ECO:0000256" key="4">
    <source>
        <dbReference type="ARBA" id="ARBA00012839"/>
    </source>
</evidence>
<feature type="compositionally biased region" description="Low complexity" evidence="14">
    <location>
        <begin position="1132"/>
        <end position="1150"/>
    </location>
</feature>
<comment type="catalytic activity">
    <reaction evidence="13">
        <text>a di-trans,poly-cis-dolichyl beta-D-mannosyl phosphate + L-seryl-[protein] = 3-O-(alpha-D-mannosyl)-L-seryl-[protein] + a di-trans,poly-cis-dolichyl phosphate + H(+)</text>
        <dbReference type="Rhea" id="RHEA:17377"/>
        <dbReference type="Rhea" id="RHEA-COMP:9863"/>
        <dbReference type="Rhea" id="RHEA-COMP:13546"/>
        <dbReference type="Rhea" id="RHEA-COMP:19498"/>
        <dbReference type="Rhea" id="RHEA-COMP:19501"/>
        <dbReference type="ChEBI" id="CHEBI:15378"/>
        <dbReference type="ChEBI" id="CHEBI:29999"/>
        <dbReference type="ChEBI" id="CHEBI:57683"/>
        <dbReference type="ChEBI" id="CHEBI:58211"/>
        <dbReference type="ChEBI" id="CHEBI:137321"/>
        <dbReference type="EC" id="2.4.1.109"/>
    </reaction>
</comment>
<evidence type="ECO:0000259" key="16">
    <source>
        <dbReference type="PROSITE" id="PS50919"/>
    </source>
</evidence>
<feature type="region of interest" description="Disordered" evidence="14">
    <location>
        <begin position="1"/>
        <end position="121"/>
    </location>
</feature>
<feature type="transmembrane region" description="Helical" evidence="15">
    <location>
        <begin position="390"/>
        <end position="410"/>
    </location>
</feature>
<feature type="transmembrane region" description="Helical" evidence="15">
    <location>
        <begin position="422"/>
        <end position="455"/>
    </location>
</feature>
<keyword evidence="7 15" id="KW-0812">Transmembrane</keyword>
<name>A0A9P8BNQ0_9FUNG</name>
<evidence type="ECO:0000256" key="14">
    <source>
        <dbReference type="SAM" id="MobiDB-lite"/>
    </source>
</evidence>
<dbReference type="PANTHER" id="PTHR10050:SF46">
    <property type="entry name" value="PROTEIN O-MANNOSYL-TRANSFERASE 2"/>
    <property type="match status" value="1"/>
</dbReference>
<dbReference type="InterPro" id="IPR003342">
    <property type="entry name" value="ArnT-like_N"/>
</dbReference>
<feature type="transmembrane region" description="Helical" evidence="15">
    <location>
        <begin position="823"/>
        <end position="844"/>
    </location>
</feature>
<feature type="compositionally biased region" description="Low complexity" evidence="14">
    <location>
        <begin position="101"/>
        <end position="121"/>
    </location>
</feature>
<feature type="domain" description="MIR" evidence="16">
    <location>
        <begin position="617"/>
        <end position="677"/>
    </location>
</feature>
<feature type="transmembrane region" description="Helical" evidence="15">
    <location>
        <begin position="922"/>
        <end position="943"/>
    </location>
</feature>
<evidence type="ECO:0000313" key="17">
    <source>
        <dbReference type="EMBL" id="KAG9062066.1"/>
    </source>
</evidence>
<dbReference type="Pfam" id="PF02366">
    <property type="entry name" value="PMT"/>
    <property type="match status" value="1"/>
</dbReference>
<dbReference type="OrthoDB" id="292747at2759"/>
<dbReference type="InterPro" id="IPR032421">
    <property type="entry name" value="PMT_4TMC"/>
</dbReference>
<keyword evidence="5" id="KW-0328">Glycosyltransferase</keyword>
<dbReference type="PANTHER" id="PTHR10050">
    <property type="entry name" value="DOLICHYL-PHOSPHATE-MANNOSE--PROTEIN MANNOSYLTRANSFERASE"/>
    <property type="match status" value="1"/>
</dbReference>
<evidence type="ECO:0000256" key="3">
    <source>
        <dbReference type="ARBA" id="ARBA00007222"/>
    </source>
</evidence>
<comment type="similarity">
    <text evidence="3">Belongs to the glycosyltransferase 39 family.</text>
</comment>
<evidence type="ECO:0000256" key="11">
    <source>
        <dbReference type="ARBA" id="ARBA00023136"/>
    </source>
</evidence>
<feature type="domain" description="MIR" evidence="16">
    <location>
        <begin position="690"/>
        <end position="748"/>
    </location>
</feature>
<dbReference type="InterPro" id="IPR016093">
    <property type="entry name" value="MIR_motif"/>
</dbReference>
<keyword evidence="9" id="KW-0256">Endoplasmic reticulum</keyword>
<dbReference type="InterPro" id="IPR036300">
    <property type="entry name" value="MIR_dom_sf"/>
</dbReference>
<dbReference type="InterPro" id="IPR027005">
    <property type="entry name" value="PMT-like"/>
</dbReference>
<evidence type="ECO:0000256" key="2">
    <source>
        <dbReference type="ARBA" id="ARBA00004922"/>
    </source>
</evidence>
<feature type="transmembrane region" description="Helical" evidence="15">
    <location>
        <begin position="476"/>
        <end position="499"/>
    </location>
</feature>
<dbReference type="SUPFAM" id="SSF82109">
    <property type="entry name" value="MIR domain"/>
    <property type="match status" value="1"/>
</dbReference>
<comment type="caution">
    <text evidence="17">The sequence shown here is derived from an EMBL/GenBank/DDBJ whole genome shotgun (WGS) entry which is preliminary data.</text>
</comment>
<dbReference type="GO" id="GO:0005789">
    <property type="term" value="C:endoplasmic reticulum membrane"/>
    <property type="evidence" value="ECO:0007669"/>
    <property type="project" value="UniProtKB-SubCell"/>
</dbReference>
<comment type="subcellular location">
    <subcellularLocation>
        <location evidence="1">Endoplasmic reticulum membrane</location>
        <topology evidence="1">Multi-pass membrane protein</topology>
    </subcellularLocation>
</comment>
<keyword evidence="8" id="KW-0677">Repeat</keyword>
<proteinExistence type="inferred from homology"/>
<keyword evidence="11 15" id="KW-0472">Membrane</keyword>
<feature type="compositionally biased region" description="Basic and acidic residues" evidence="14">
    <location>
        <begin position="74"/>
        <end position="83"/>
    </location>
</feature>
<feature type="compositionally biased region" description="Basic and acidic residues" evidence="14">
    <location>
        <begin position="27"/>
        <end position="37"/>
    </location>
</feature>
<comment type="pathway">
    <text evidence="2">Protein modification; protein glycosylation.</text>
</comment>
<dbReference type="PROSITE" id="PS50919">
    <property type="entry name" value="MIR"/>
    <property type="match status" value="2"/>
</dbReference>
<dbReference type="Proteomes" id="UP000707451">
    <property type="component" value="Unassembled WGS sequence"/>
</dbReference>
<dbReference type="EMBL" id="JAHRHY010000021">
    <property type="protein sequence ID" value="KAG9062066.1"/>
    <property type="molecule type" value="Genomic_DNA"/>
</dbReference>
<feature type="compositionally biased region" description="Basic and acidic residues" evidence="14">
    <location>
        <begin position="198"/>
        <end position="212"/>
    </location>
</feature>
<protein>
    <recommendedName>
        <fullName evidence="4">dolichyl-phosphate-mannose--protein mannosyltransferase</fullName>
        <ecNumber evidence="4">2.4.1.109</ecNumber>
    </recommendedName>
</protein>
<comment type="catalytic activity">
    <reaction evidence="12">
        <text>a di-trans,poly-cis-dolichyl beta-D-mannosyl phosphate + L-threonyl-[protein] = 3-O-(alpha-D-mannosyl)-L-threonyl-[protein] + a di-trans,poly-cis-dolichyl phosphate + H(+)</text>
        <dbReference type="Rhea" id="RHEA:53396"/>
        <dbReference type="Rhea" id="RHEA-COMP:11060"/>
        <dbReference type="Rhea" id="RHEA-COMP:13547"/>
        <dbReference type="Rhea" id="RHEA-COMP:19498"/>
        <dbReference type="Rhea" id="RHEA-COMP:19501"/>
        <dbReference type="ChEBI" id="CHEBI:15378"/>
        <dbReference type="ChEBI" id="CHEBI:30013"/>
        <dbReference type="ChEBI" id="CHEBI:57683"/>
        <dbReference type="ChEBI" id="CHEBI:58211"/>
        <dbReference type="ChEBI" id="CHEBI:137323"/>
        <dbReference type="EC" id="2.4.1.109"/>
    </reaction>
</comment>
<keyword evidence="10 15" id="KW-1133">Transmembrane helix</keyword>
<sequence length="1205" mass="135688">MSKKLQGSTKVNKLKHHQSPSITDKSLFTKDLLDQNSKDSLTSVVSTSTSLPSSGSSSRLHQRRFGGLEDIDQDDHHQEDESRSHRRTTKPKSHERPNKQSSSATKAPGATATATATATTTTTIRNTLSRLTSLSSWINNTPEQEATNLWSWATSSRVICYERRQQEDQEDAFGLARHQLDLQTRFFINLIDISTKDQRQQDRRQTNKKMTDGHATIDANNVNGISTERDKESAKTLWNLSMRTAAFDLTTQDYVTLSVLTVATLGVRFWRISWPDEVILDEMNVGQLVNGYAKGEFVLDAHPPLGKMILAGVSSLSDYSGSFDFEDIGDHYPGWVPYASMRATMALMGAVCAPMAYVTIKASGHGAPAAILATTLVAFDNALTANNRMMALDAPLMFFTAATIMSWNLFIKQSARPFTGFWWTWLLATGASTAGAMSVKLVGIVSAVTILHFMSLNLWSLARDKSVDTGMWMKHFAARVGALVALPLTLYLLIFHIHFTNETHQPDYRTFSHTESDLDQLSRLYRHSLISHYPTEDHVQTWRDVVYGSVVQIQSEAKACAGVVGNVYLHSSAEINPGGTRQQVVSGYSYPDINTHWIIIKAEIDSTEEPEEIPSRLELVKNGDLVRLRHVSTRKCLHSHNHRTYRNLQNNNLNEVSGYGGHGFDGDSNDWWVVETVDGEMLREGTKSESEPIRALETTFRLRHYEIGCFLFASDSSLPEPWGEGRSEIICRSDARVTDKSIWRFANNRHDYLPAETPKISYPKPSFWAKLKETHELMWSYRSPLEENLQISSSSPRQWPLGQALIFVWSGYRRQITIVANPVVWWTSAMGLTAYMTSMAVFAVRQKRGYFETGRLGEFQRFHLNDARTYFTSWAFHYLPFFFIDRVLYLHHYFPSLYFSILLTSSILSGLAGFLPRPTRLALFTTLSILTIAVFIRLAPLSYGPKLLLVLKEKAKAERALLRRQRQETKTVDGQGLQPTNSVAAPIATTTTTTAAPAAANNFMTAEAAPIPGSPFAAGTNPLAPGPNGKTRLSKTKPQSKLRAPILLMRLPPLKRRLPVSDIVLLPYQQPPQHWDRDAKAQMMQREDLSLYEQLQIQQLVSEDYQKLNDDEDDEGSHEENEAQAEVGDNPQYKGNNYSQNQNQNQNQGKDQIRYDENGRVEQQQSQAQQIENSMDKSQPPAHENTPPPTPEQLEAEIDKVLSRF</sequence>
<evidence type="ECO:0000256" key="10">
    <source>
        <dbReference type="ARBA" id="ARBA00022989"/>
    </source>
</evidence>
<feature type="transmembrane region" description="Helical" evidence="15">
    <location>
        <begin position="896"/>
        <end position="915"/>
    </location>
</feature>
<dbReference type="GO" id="GO:0004169">
    <property type="term" value="F:dolichyl-phosphate-mannose-protein mannosyltransferase activity"/>
    <property type="evidence" value="ECO:0007669"/>
    <property type="project" value="UniProtKB-EC"/>
</dbReference>
<gene>
    <name evidence="17" type="ORF">KI688_006788</name>
</gene>
<dbReference type="AlphaFoldDB" id="A0A9P8BNQ0"/>
<keyword evidence="18" id="KW-1185">Reference proteome</keyword>
<keyword evidence="6" id="KW-0808">Transferase</keyword>
<reference evidence="17" key="1">
    <citation type="submission" date="2021-06" db="EMBL/GenBank/DDBJ databases">
        <title>Genome Sequence of Mortierella hyaline Strain SCG-10, a Cold-Adapted, Nitrate-Reducing Fungus Isolated from Soil in Minnesota, USA.</title>
        <authorList>
            <person name="Aldossari N."/>
        </authorList>
    </citation>
    <scope>NUCLEOTIDE SEQUENCE</scope>
    <source>
        <strain evidence="17">SCG-10</strain>
    </source>
</reference>
<dbReference type="EC" id="2.4.1.109" evidence="4"/>
<organism evidence="17 18">
    <name type="scientific">Linnemannia hyalina</name>
    <dbReference type="NCBI Taxonomy" id="64524"/>
    <lineage>
        <taxon>Eukaryota</taxon>
        <taxon>Fungi</taxon>
        <taxon>Fungi incertae sedis</taxon>
        <taxon>Mucoromycota</taxon>
        <taxon>Mortierellomycotina</taxon>
        <taxon>Mortierellomycetes</taxon>
        <taxon>Mortierellales</taxon>
        <taxon>Mortierellaceae</taxon>
        <taxon>Linnemannia</taxon>
    </lineage>
</organism>
<evidence type="ECO:0000256" key="7">
    <source>
        <dbReference type="ARBA" id="ARBA00022692"/>
    </source>
</evidence>
<feature type="compositionally biased region" description="Basic and acidic residues" evidence="14">
    <location>
        <begin position="1151"/>
        <end position="1160"/>
    </location>
</feature>
<dbReference type="Pfam" id="PF16192">
    <property type="entry name" value="PMT_4TMC"/>
    <property type="match status" value="1"/>
</dbReference>
<dbReference type="Pfam" id="PF02815">
    <property type="entry name" value="MIR"/>
    <property type="match status" value="1"/>
</dbReference>
<feature type="region of interest" description="Disordered" evidence="14">
    <location>
        <begin position="1108"/>
        <end position="1194"/>
    </location>
</feature>
<evidence type="ECO:0000256" key="1">
    <source>
        <dbReference type="ARBA" id="ARBA00004477"/>
    </source>
</evidence>
<evidence type="ECO:0000313" key="18">
    <source>
        <dbReference type="Proteomes" id="UP000707451"/>
    </source>
</evidence>
<feature type="compositionally biased region" description="Low complexity" evidence="14">
    <location>
        <begin position="40"/>
        <end position="58"/>
    </location>
</feature>
<evidence type="ECO:0000256" key="5">
    <source>
        <dbReference type="ARBA" id="ARBA00022676"/>
    </source>
</evidence>
<dbReference type="Gene3D" id="2.80.10.50">
    <property type="match status" value="1"/>
</dbReference>